<sequence>MMKTYNFIYAFVALGVMGCSKSEEYSDNDGTKINQKSTADYTLLLKSNGELKGTHLNGDAETLTLNEGGSSFTSRFEPLLISEDGSILTMYHKNSSCTGTVTIHNFKDDSSESYEVFEDLGTCSLIPKAIVKGGDNIYVAYEKEVDAKLTDFAVRAIDITDNQNTYVDISLKYNPVGLTFSDNRLFILSLDEDVSGEHKLIVIDASTKTEVFNGNLGFDARNIFKNPDGDIIVGYDELHTTIDRKTMTFLYTNYGPGSAPNFTKSALRHFDSNGLMYYAMVAGTFSSYTTIPAVYDFNKNSAVLYAFENFLTEAQLKFEFEIENTTMVHYDEDNNLLLVGYKKSVNGDKGGLLRINPVPQPKFEGNLDLDGIPYAIYFN</sequence>
<name>A0A831QPW6_9FLAO</name>
<organism evidence="1">
    <name type="scientific">Pricia antarctica</name>
    <dbReference type="NCBI Taxonomy" id="641691"/>
    <lineage>
        <taxon>Bacteria</taxon>
        <taxon>Pseudomonadati</taxon>
        <taxon>Bacteroidota</taxon>
        <taxon>Flavobacteriia</taxon>
        <taxon>Flavobacteriales</taxon>
        <taxon>Flavobacteriaceae</taxon>
        <taxon>Pricia</taxon>
    </lineage>
</organism>
<evidence type="ECO:0000313" key="1">
    <source>
        <dbReference type="EMBL" id="HEA22704.1"/>
    </source>
</evidence>
<gene>
    <name evidence="1" type="ORF">ENH87_17560</name>
</gene>
<dbReference type="AlphaFoldDB" id="A0A831QPW6"/>
<protein>
    <recommendedName>
        <fullName evidence="2">TolB-like 6-blade propeller-like</fullName>
    </recommendedName>
</protein>
<reference evidence="1" key="1">
    <citation type="journal article" date="2020" name="mSystems">
        <title>Genome- and Community-Level Interaction Insights into Carbon Utilization and Element Cycling Functions of Hydrothermarchaeota in Hydrothermal Sediment.</title>
        <authorList>
            <person name="Zhou Z."/>
            <person name="Liu Y."/>
            <person name="Xu W."/>
            <person name="Pan J."/>
            <person name="Luo Z.H."/>
            <person name="Li M."/>
        </authorList>
    </citation>
    <scope>NUCLEOTIDE SEQUENCE [LARGE SCALE GENOMIC DNA]</scope>
    <source>
        <strain evidence="1">HyVt-345</strain>
    </source>
</reference>
<proteinExistence type="predicted"/>
<dbReference type="SUPFAM" id="SSF82171">
    <property type="entry name" value="DPP6 N-terminal domain-like"/>
    <property type="match status" value="1"/>
</dbReference>
<comment type="caution">
    <text evidence="1">The sequence shown here is derived from an EMBL/GenBank/DDBJ whole genome shotgun (WGS) entry which is preliminary data.</text>
</comment>
<dbReference type="EMBL" id="DRGL01000064">
    <property type="protein sequence ID" value="HEA22704.1"/>
    <property type="molecule type" value="Genomic_DNA"/>
</dbReference>
<evidence type="ECO:0008006" key="2">
    <source>
        <dbReference type="Google" id="ProtNLM"/>
    </source>
</evidence>
<dbReference type="Proteomes" id="UP000886191">
    <property type="component" value="Unassembled WGS sequence"/>
</dbReference>
<accession>A0A831QPW6</accession>
<dbReference type="PROSITE" id="PS51257">
    <property type="entry name" value="PROKAR_LIPOPROTEIN"/>
    <property type="match status" value="1"/>
</dbReference>